<dbReference type="RefSeq" id="XP_040720618.1">
    <property type="nucleotide sequence ID" value="XM_040861620.1"/>
</dbReference>
<evidence type="ECO:0000256" key="1">
    <source>
        <dbReference type="ARBA" id="ARBA00022676"/>
    </source>
</evidence>
<evidence type="ECO:0000313" key="4">
    <source>
        <dbReference type="Proteomes" id="UP000193689"/>
    </source>
</evidence>
<dbReference type="STRING" id="1141098.A0A1Y2EIG9"/>
<dbReference type="InterPro" id="IPR002213">
    <property type="entry name" value="UDP_glucos_trans"/>
</dbReference>
<name>A0A1Y2EIG9_9PEZI</name>
<organism evidence="3 4">
    <name type="scientific">Pseudomassariella vexata</name>
    <dbReference type="NCBI Taxonomy" id="1141098"/>
    <lineage>
        <taxon>Eukaryota</taxon>
        <taxon>Fungi</taxon>
        <taxon>Dikarya</taxon>
        <taxon>Ascomycota</taxon>
        <taxon>Pezizomycotina</taxon>
        <taxon>Sordariomycetes</taxon>
        <taxon>Xylariomycetidae</taxon>
        <taxon>Amphisphaeriales</taxon>
        <taxon>Pseudomassariaceae</taxon>
        <taxon>Pseudomassariella</taxon>
    </lineage>
</organism>
<sequence length="470" mass="52681">MLNKAFKYAFAISGVLGTLIGILSTWLTAQTLTVPPIQQTQGKKGTVLFFINEEYGLTNVHLDTAQALLEHHPSVTIHVASFPEATKRGIGNLARAMPIFALPWSAEDHLNIYHAAMQVLLRVDPAVVVLDTYMTPAIDATRQANYVHTIIESNSMIHAFYLAQPYWSMFWKYPMLGTGFTYPVPWRQIPENIYVTARLVYSFLFDPHAREKRKYLQEHGIANPASYNLHRPDVPWFTRTMFDAGVRPEVVPANVTGVGPIILGVAPAIEQDLELVEWLSKTRTVLVNLGTLFTHNEERATVMAEALEILLLEHTKVQVLWKLQKCTDFPDDFARSLKEYGDRIRITEWLAADPLALLETGHIVASANHGGSSCFHEAIAAGVPQIIIPFWTDLYDFARTAEDSDIGVFATKDTAPQWTVEGLSEAFLRVVHGKESSRMRKNTRRLSAIAKKNRGRYVTAREIAKLAGST</sequence>
<dbReference type="Gene3D" id="3.40.50.2000">
    <property type="entry name" value="Glycogen Phosphorylase B"/>
    <property type="match status" value="1"/>
</dbReference>
<dbReference type="EMBL" id="MCFJ01000001">
    <property type="protein sequence ID" value="ORY71026.1"/>
    <property type="molecule type" value="Genomic_DNA"/>
</dbReference>
<keyword evidence="4" id="KW-1185">Reference proteome</keyword>
<protein>
    <submittedName>
        <fullName evidence="3">Family 1 glycosyltransferase</fullName>
    </submittedName>
</protein>
<dbReference type="Proteomes" id="UP000193689">
    <property type="component" value="Unassembled WGS sequence"/>
</dbReference>
<proteinExistence type="predicted"/>
<accession>A0A1Y2EIG9</accession>
<evidence type="ECO:0000313" key="3">
    <source>
        <dbReference type="EMBL" id="ORY71026.1"/>
    </source>
</evidence>
<dbReference type="SUPFAM" id="SSF53756">
    <property type="entry name" value="UDP-Glycosyltransferase/glycogen phosphorylase"/>
    <property type="match status" value="1"/>
</dbReference>
<dbReference type="GO" id="GO:0008194">
    <property type="term" value="F:UDP-glycosyltransferase activity"/>
    <property type="evidence" value="ECO:0007669"/>
    <property type="project" value="InterPro"/>
</dbReference>
<keyword evidence="2 3" id="KW-0808">Transferase</keyword>
<dbReference type="GeneID" id="63777832"/>
<evidence type="ECO:0000256" key="2">
    <source>
        <dbReference type="ARBA" id="ARBA00022679"/>
    </source>
</evidence>
<dbReference type="InterPro" id="IPR050271">
    <property type="entry name" value="UDP-glycosyltransferase"/>
</dbReference>
<reference evidence="3 4" key="1">
    <citation type="submission" date="2016-07" db="EMBL/GenBank/DDBJ databases">
        <title>Pervasive Adenine N6-methylation of Active Genes in Fungi.</title>
        <authorList>
            <consortium name="DOE Joint Genome Institute"/>
            <person name="Mondo S.J."/>
            <person name="Dannebaum R.O."/>
            <person name="Kuo R.C."/>
            <person name="Labutti K."/>
            <person name="Haridas S."/>
            <person name="Kuo A."/>
            <person name="Salamov A."/>
            <person name="Ahrendt S.R."/>
            <person name="Lipzen A."/>
            <person name="Sullivan W."/>
            <person name="Andreopoulos W.B."/>
            <person name="Clum A."/>
            <person name="Lindquist E."/>
            <person name="Daum C."/>
            <person name="Ramamoorthy G.K."/>
            <person name="Gryganskyi A."/>
            <person name="Culley D."/>
            <person name="Magnuson J.K."/>
            <person name="James T.Y."/>
            <person name="O'Malley M.A."/>
            <person name="Stajich J.E."/>
            <person name="Spatafora J.W."/>
            <person name="Visel A."/>
            <person name="Grigoriev I.V."/>
        </authorList>
    </citation>
    <scope>NUCLEOTIDE SEQUENCE [LARGE SCALE GENOMIC DNA]</scope>
    <source>
        <strain evidence="3 4">CBS 129021</strain>
    </source>
</reference>
<dbReference type="Pfam" id="PF00201">
    <property type="entry name" value="UDPGT"/>
    <property type="match status" value="1"/>
</dbReference>
<comment type="caution">
    <text evidence="3">The sequence shown here is derived from an EMBL/GenBank/DDBJ whole genome shotgun (WGS) entry which is preliminary data.</text>
</comment>
<dbReference type="AlphaFoldDB" id="A0A1Y2EIG9"/>
<dbReference type="PANTHER" id="PTHR48043:SF145">
    <property type="entry name" value="FI06409P-RELATED"/>
    <property type="match status" value="1"/>
</dbReference>
<keyword evidence="1" id="KW-0328">Glycosyltransferase</keyword>
<dbReference type="OrthoDB" id="5835829at2759"/>
<gene>
    <name evidence="3" type="ORF">BCR38DRAFT_453680</name>
</gene>
<dbReference type="InParanoid" id="A0A1Y2EIG9"/>
<dbReference type="PANTHER" id="PTHR48043">
    <property type="entry name" value="EG:EG0003.4 PROTEIN-RELATED"/>
    <property type="match status" value="1"/>
</dbReference>